<feature type="signal peptide" evidence="2">
    <location>
        <begin position="1"/>
        <end position="25"/>
    </location>
</feature>
<comment type="caution">
    <text evidence="4">The sequence shown here is derived from an EMBL/GenBank/DDBJ whole genome shotgun (WGS) entry which is preliminary data.</text>
</comment>
<keyword evidence="2" id="KW-0732">Signal</keyword>
<feature type="compositionally biased region" description="Low complexity" evidence="1">
    <location>
        <begin position="210"/>
        <end position="221"/>
    </location>
</feature>
<dbReference type="AlphaFoldDB" id="A0A0A0B7S5"/>
<dbReference type="STRING" id="1408250.Q760_14620"/>
<dbReference type="Proteomes" id="UP000029833">
    <property type="component" value="Unassembled WGS sequence"/>
</dbReference>
<feature type="chain" id="PRO_5001959083" description="Putative auto-transporter adhesin head GIN domain-containing protein" evidence="2">
    <location>
        <begin position="26"/>
        <end position="238"/>
    </location>
</feature>
<evidence type="ECO:0000259" key="3">
    <source>
        <dbReference type="Pfam" id="PF10988"/>
    </source>
</evidence>
<evidence type="ECO:0000256" key="2">
    <source>
        <dbReference type="SAM" id="SignalP"/>
    </source>
</evidence>
<dbReference type="InterPro" id="IPR021255">
    <property type="entry name" value="DUF2807"/>
</dbReference>
<evidence type="ECO:0000313" key="4">
    <source>
        <dbReference type="EMBL" id="KGM02222.1"/>
    </source>
</evidence>
<dbReference type="EMBL" id="AXNT01000058">
    <property type="protein sequence ID" value="KGM02222.1"/>
    <property type="molecule type" value="Genomic_DNA"/>
</dbReference>
<dbReference type="Gene3D" id="2.160.20.120">
    <property type="match status" value="1"/>
</dbReference>
<dbReference type="PANTHER" id="PTHR39200:SF1">
    <property type="entry name" value="AUTO-TRANSPORTER ADHESIN HEAD GIN DOMAIN-CONTAINING PROTEIN-RELATED"/>
    <property type="match status" value="1"/>
</dbReference>
<feature type="domain" description="Putative auto-transporter adhesin head GIN" evidence="3">
    <location>
        <begin position="40"/>
        <end position="221"/>
    </location>
</feature>
<accession>A0A0A0B7S5</accession>
<reference evidence="4 5" key="1">
    <citation type="submission" date="2013-10" db="EMBL/GenBank/DDBJ databases">
        <authorList>
            <person name="Wang G."/>
            <person name="Zhuang W."/>
        </authorList>
    </citation>
    <scope>NUCLEOTIDE SEQUENCE [LARGE SCALE GENOMIC DNA]</scope>
    <source>
        <strain evidence="4 5">DSM 20118</strain>
    </source>
</reference>
<feature type="region of interest" description="Disordered" evidence="1">
    <location>
        <begin position="210"/>
        <end position="238"/>
    </location>
</feature>
<dbReference type="PANTHER" id="PTHR39200">
    <property type="entry name" value="HYPOTHETICAL EXPORTED PROTEIN"/>
    <property type="match status" value="1"/>
</dbReference>
<keyword evidence="5" id="KW-1185">Reference proteome</keyword>
<proteinExistence type="predicted"/>
<evidence type="ECO:0000256" key="1">
    <source>
        <dbReference type="SAM" id="MobiDB-lite"/>
    </source>
</evidence>
<evidence type="ECO:0000313" key="5">
    <source>
        <dbReference type="Proteomes" id="UP000029833"/>
    </source>
</evidence>
<organism evidence="4 5">
    <name type="scientific">Cellulomonas cellasea DSM 20118</name>
    <dbReference type="NCBI Taxonomy" id="1408250"/>
    <lineage>
        <taxon>Bacteria</taxon>
        <taxon>Bacillati</taxon>
        <taxon>Actinomycetota</taxon>
        <taxon>Actinomycetes</taxon>
        <taxon>Micrococcales</taxon>
        <taxon>Cellulomonadaceae</taxon>
        <taxon>Cellulomonas</taxon>
    </lineage>
</organism>
<sequence length="238" mass="23873">MSLRPVLAVASAGALLLLTGCGAAAFGPERTEERPADGVTAVELATSGTLVVEQGDDPSLTVTAGRNVLAQLTSEVRDGVLVLDHDDRPGWSRTGKVEYRLVVDRLDAVRVEGSGQVRVDDGVAAGDELTILVEGSGDVRVEGVDVEEVVASNQGSGSIALAGTAERQSVTVDGSGGYDAADLRTREAAVAVEGSGGAQVDVTGTLDASVSGSGSVTHTGGARVTSDVDGSGSVREGS</sequence>
<dbReference type="PROSITE" id="PS51257">
    <property type="entry name" value="PROKAR_LIPOPROTEIN"/>
    <property type="match status" value="1"/>
</dbReference>
<dbReference type="OrthoDB" id="7058210at2"/>
<dbReference type="RefSeq" id="WP_034629438.1">
    <property type="nucleotide sequence ID" value="NZ_AXNT01000058.1"/>
</dbReference>
<dbReference type="Pfam" id="PF10988">
    <property type="entry name" value="DUF2807"/>
    <property type="match status" value="1"/>
</dbReference>
<name>A0A0A0B7S5_9CELL</name>
<protein>
    <recommendedName>
        <fullName evidence="3">Putative auto-transporter adhesin head GIN domain-containing protein</fullName>
    </recommendedName>
</protein>
<gene>
    <name evidence="4" type="ORF">Q760_14620</name>
</gene>